<dbReference type="AlphaFoldDB" id="F3CC65"/>
<comment type="caution">
    <text evidence="2">The sequence shown here is derived from an EMBL/GenBank/DDBJ whole genome shotgun (WGS) entry which is preliminary data.</text>
</comment>
<feature type="compositionally biased region" description="Low complexity" evidence="1">
    <location>
        <begin position="25"/>
        <end position="34"/>
    </location>
</feature>
<gene>
    <name evidence="2" type="ORF">Pgy4_27865</name>
</gene>
<accession>F3CC65</accession>
<evidence type="ECO:0000313" key="3">
    <source>
        <dbReference type="Proteomes" id="UP000005466"/>
    </source>
</evidence>
<evidence type="ECO:0000256" key="1">
    <source>
        <dbReference type="SAM" id="MobiDB-lite"/>
    </source>
</evidence>
<sequence>MKRFVQLPENGGMLQSLPSLSTINDGSASAADSGQAETSDDIVQVQSQSRQFTACVTGLLRA</sequence>
<protein>
    <submittedName>
        <fullName evidence="2">Uncharacterized protein</fullName>
    </submittedName>
</protein>
<proteinExistence type="predicted"/>
<organism evidence="2 3">
    <name type="scientific">Pseudomonas savastanoi pv. glycinea str. race 4</name>
    <dbReference type="NCBI Taxonomy" id="875330"/>
    <lineage>
        <taxon>Bacteria</taxon>
        <taxon>Pseudomonadati</taxon>
        <taxon>Pseudomonadota</taxon>
        <taxon>Gammaproteobacteria</taxon>
        <taxon>Pseudomonadales</taxon>
        <taxon>Pseudomonadaceae</taxon>
        <taxon>Pseudomonas</taxon>
    </lineage>
</organism>
<feature type="region of interest" description="Disordered" evidence="1">
    <location>
        <begin position="1"/>
        <end position="42"/>
    </location>
</feature>
<dbReference type="HOGENOM" id="CLU_2900857_0_0_6"/>
<evidence type="ECO:0000313" key="2">
    <source>
        <dbReference type="EMBL" id="EGH16857.1"/>
    </source>
</evidence>
<dbReference type="BioCyc" id="PSYR875330:G11XH-5320-MONOMER"/>
<dbReference type="EMBL" id="ADWY01001379">
    <property type="protein sequence ID" value="EGH16857.1"/>
    <property type="molecule type" value="Genomic_DNA"/>
</dbReference>
<name>F3CC65_PSESG</name>
<reference evidence="2 3" key="1">
    <citation type="journal article" date="2011" name="PLoS Pathog.">
        <title>Dynamic evolution of pathogenicity revealed by sequencing and comparative genomics of 19 Pseudomonas syringae isolates.</title>
        <authorList>
            <person name="Baltrus D.A."/>
            <person name="Nishimura M.T."/>
            <person name="Romanchuk A."/>
            <person name="Chang J.H."/>
            <person name="Mukhtar M.S."/>
            <person name="Cherkis K."/>
            <person name="Roach J."/>
            <person name="Grant S.R."/>
            <person name="Jones C.D."/>
            <person name="Dangl J.L."/>
        </authorList>
    </citation>
    <scope>NUCLEOTIDE SEQUENCE [LARGE SCALE GENOMIC DNA]</scope>
    <source>
        <strain evidence="3">race 4</strain>
    </source>
</reference>
<dbReference type="Proteomes" id="UP000005466">
    <property type="component" value="Unassembled WGS sequence"/>
</dbReference>